<gene>
    <name evidence="1" type="ORF">H6G97_17805</name>
</gene>
<reference evidence="1 2" key="1">
    <citation type="journal article" date="2020" name="ISME J.">
        <title>Comparative genomics reveals insights into cyanobacterial evolution and habitat adaptation.</title>
        <authorList>
            <person name="Chen M.Y."/>
            <person name="Teng W.K."/>
            <person name="Zhao L."/>
            <person name="Hu C.X."/>
            <person name="Zhou Y.K."/>
            <person name="Han B.P."/>
            <person name="Song L.R."/>
            <person name="Shu W.S."/>
        </authorList>
    </citation>
    <scope>NUCLEOTIDE SEQUENCE [LARGE SCALE GENOMIC DNA]</scope>
    <source>
        <strain evidence="1 2">FACHB-838</strain>
    </source>
</reference>
<dbReference type="Pfam" id="PF12831">
    <property type="entry name" value="FAD_oxidored"/>
    <property type="match status" value="1"/>
</dbReference>
<dbReference type="PANTHER" id="PTHR42716">
    <property type="entry name" value="L-ASPARTATE OXIDASE"/>
    <property type="match status" value="1"/>
</dbReference>
<organism evidence="1 2">
    <name type="scientific">Nostoc flagelliforme FACHB-838</name>
    <dbReference type="NCBI Taxonomy" id="2692904"/>
    <lineage>
        <taxon>Bacteria</taxon>
        <taxon>Bacillati</taxon>
        <taxon>Cyanobacteriota</taxon>
        <taxon>Cyanophyceae</taxon>
        <taxon>Nostocales</taxon>
        <taxon>Nostocaceae</taxon>
        <taxon>Nostoc</taxon>
    </lineage>
</organism>
<evidence type="ECO:0000313" key="2">
    <source>
        <dbReference type="Proteomes" id="UP000623440"/>
    </source>
</evidence>
<sequence length="613" mass="68118">MVNQTYTADVLVVGGGTGGTAAAIQAARRGAKTILVSEFPWLGGMLTSAGVSVPDGNELEAFQTGLWGAFLQELRQRQPGGLDNSWVSFFSYDPRIGAEIFAGWVQELSNLQWISGQVPIEVFRQGDLITGVRFANFAVTAKIILDATELGDLLALAEIPYRWGWELQSEWGEPSAPVIFNSLTQKYPVQAPTYVVIMQDFGEAIAPEIPAASNYNPSQFTGAWDGYGAETFLNYGRLPGGLFMMNWPICGNDYGEGVGRLIESDVSRGEFIQESRRHSQNFAHFIQKQLGRRYGLAEKVFPHTPTAFALHPYYRESRRLVGLTTVREQDILPITGGRVASIFNDAIALQPFSQRRRYANGHSTAGVCKAIAVGNYANDHHYPGIQFPLQPKSIRWGGRWTGTPFTIPYSCLIPATTDGFLVCEKNISVSHIANGATRLQPVVMNIGQAAGMAAAICVELNCQPRDLPVRTLQTALLEDNRSKALIIPLFNLPPNHSDWRHCQLYYLDNPQAYPVNGDCPCPSENDCSDSAFDKAFIQESNCFTGIFYRLEQQEYRFTVTAPAAYQGQNWQLVTLRSHIDEQLRAYPHEQLVTLWGRQNQFGNWLLVENLDEG</sequence>
<dbReference type="SUPFAM" id="SSF51905">
    <property type="entry name" value="FAD/NAD(P)-binding domain"/>
    <property type="match status" value="1"/>
</dbReference>
<dbReference type="RefSeq" id="WP_190942037.1">
    <property type="nucleotide sequence ID" value="NZ_JACJSI010000033.1"/>
</dbReference>
<dbReference type="Proteomes" id="UP000623440">
    <property type="component" value="Unassembled WGS sequence"/>
</dbReference>
<proteinExistence type="predicted"/>
<dbReference type="InterPro" id="IPR036188">
    <property type="entry name" value="FAD/NAD-bd_sf"/>
</dbReference>
<dbReference type="EMBL" id="JACJSI010000033">
    <property type="protein sequence ID" value="MBD2531339.1"/>
    <property type="molecule type" value="Genomic_DNA"/>
</dbReference>
<dbReference type="Gene3D" id="3.50.50.60">
    <property type="entry name" value="FAD/NAD(P)-binding domain"/>
    <property type="match status" value="1"/>
</dbReference>
<keyword evidence="2" id="KW-1185">Reference proteome</keyword>
<protein>
    <submittedName>
        <fullName evidence="1">FAD-dependent oxidoreductase</fullName>
    </submittedName>
</protein>
<comment type="caution">
    <text evidence="1">The sequence shown here is derived from an EMBL/GenBank/DDBJ whole genome shotgun (WGS) entry which is preliminary data.</text>
</comment>
<dbReference type="InterPro" id="IPR005288">
    <property type="entry name" value="NadB"/>
</dbReference>
<evidence type="ECO:0000313" key="1">
    <source>
        <dbReference type="EMBL" id="MBD2531339.1"/>
    </source>
</evidence>
<accession>A0ABR8DPH4</accession>
<name>A0ABR8DPH4_9NOSO</name>
<dbReference type="PANTHER" id="PTHR42716:SF3">
    <property type="entry name" value="SLL1913 PROTEIN"/>
    <property type="match status" value="1"/>
</dbReference>